<evidence type="ECO:0000313" key="2">
    <source>
        <dbReference type="EMBL" id="CAL4988389.1"/>
    </source>
</evidence>
<accession>A0ABC9AYV3</accession>
<sequence>MDQAGDVDAEMQGVEPDPKVNEVLDGAQETEQDCGMDTDLIKSTASVGVKEVPGPSVFLDQVISLHRSSPPVLPISTRIFRNLSLFIIDLSTNAPSFFFDQYLLWFLAKIVIDPLEVQDLGRKRNLILEDAKPVVDVADDEVCIISEEEMVVKTPCKRRARKLKSPLCEKFVRRSSRINKKLGDFHDQVSADDHQAAKEAGKEAEVEAVMEPIPLEMVPSDALQPQPYVGSALKADAPPPFFSVENAQAIATGNLKMQAGTLSADALNESSDDE</sequence>
<organism evidence="2 3">
    <name type="scientific">Urochloa decumbens</name>
    <dbReference type="NCBI Taxonomy" id="240449"/>
    <lineage>
        <taxon>Eukaryota</taxon>
        <taxon>Viridiplantae</taxon>
        <taxon>Streptophyta</taxon>
        <taxon>Embryophyta</taxon>
        <taxon>Tracheophyta</taxon>
        <taxon>Spermatophyta</taxon>
        <taxon>Magnoliopsida</taxon>
        <taxon>Liliopsida</taxon>
        <taxon>Poales</taxon>
        <taxon>Poaceae</taxon>
        <taxon>PACMAD clade</taxon>
        <taxon>Panicoideae</taxon>
        <taxon>Panicodae</taxon>
        <taxon>Paniceae</taxon>
        <taxon>Melinidinae</taxon>
        <taxon>Urochloa</taxon>
    </lineage>
</organism>
<dbReference type="AlphaFoldDB" id="A0ABC9AYV3"/>
<proteinExistence type="predicted"/>
<gene>
    <name evidence="2" type="ORF">URODEC1_LOCUS59233</name>
</gene>
<name>A0ABC9AYV3_9POAL</name>
<evidence type="ECO:0000313" key="3">
    <source>
        <dbReference type="Proteomes" id="UP001497457"/>
    </source>
</evidence>
<feature type="region of interest" description="Disordered" evidence="1">
    <location>
        <begin position="1"/>
        <end position="21"/>
    </location>
</feature>
<reference evidence="2 3" key="2">
    <citation type="submission" date="2024-10" db="EMBL/GenBank/DDBJ databases">
        <authorList>
            <person name="Ryan C."/>
        </authorList>
    </citation>
    <scope>NUCLEOTIDE SEQUENCE [LARGE SCALE GENOMIC DNA]</scope>
</reference>
<evidence type="ECO:0000256" key="1">
    <source>
        <dbReference type="SAM" id="MobiDB-lite"/>
    </source>
</evidence>
<keyword evidence="3" id="KW-1185">Reference proteome</keyword>
<protein>
    <submittedName>
        <fullName evidence="2">Uncharacterized protein</fullName>
    </submittedName>
</protein>
<dbReference type="EMBL" id="OZ075133">
    <property type="protein sequence ID" value="CAL4988389.1"/>
    <property type="molecule type" value="Genomic_DNA"/>
</dbReference>
<reference evidence="3" key="1">
    <citation type="submission" date="2024-06" db="EMBL/GenBank/DDBJ databases">
        <authorList>
            <person name="Ryan C."/>
        </authorList>
    </citation>
    <scope>NUCLEOTIDE SEQUENCE [LARGE SCALE GENOMIC DNA]</scope>
</reference>
<dbReference type="Proteomes" id="UP001497457">
    <property type="component" value="Chromosome 23rd"/>
</dbReference>